<dbReference type="RefSeq" id="WP_339978678.1">
    <property type="nucleotide sequence ID" value="NZ_JAQPZS010000001.1"/>
</dbReference>
<comment type="caution">
    <text evidence="2">The sequence shown here is derived from an EMBL/GenBank/DDBJ whole genome shotgun (WGS) entry which is preliminary data.</text>
</comment>
<protein>
    <submittedName>
        <fullName evidence="2">Uncharacterized protein</fullName>
    </submittedName>
</protein>
<feature type="chain" id="PRO_5046985229" evidence="1">
    <location>
        <begin position="22"/>
        <end position="531"/>
    </location>
</feature>
<keyword evidence="1" id="KW-0732">Signal</keyword>
<proteinExistence type="predicted"/>
<keyword evidence="3" id="KW-1185">Reference proteome</keyword>
<gene>
    <name evidence="2" type="ORF">PQI24_00070</name>
</gene>
<sequence>MKKSLLSVLAVTSALSTNVVANECTGELYGINSGRGHLGIVFSLNEQEQTAAIHSKAKFSSAAMAYDSARDRLYYVSAPRPLTYKLDPSDLNLSEDELKDLPIKGAKYKYTQLTYVDMATGEHTVVSRSNPMTRLAYDANTDMMYGSKGSKLYTVDPLSGKTTLLGNLTGYGDSSDILRGDMVFKDGQLFLISATSIFSVNLNTLELTKKSEHGLIAVTGAALDQNGELLISREIINDQGHYNTTKLYKASIETGKTCAMGTYPMRINDLALNTAKPVACYAQATCSVEPDSFVVTSIDMKRKATWQNYTLNGHLMDKPLAKLLSTENFGEQGTVYKTVSVNHDFAAANSITEAAIDAYGTDVFFIGSFHKSDFTDSELNEAYNWSKKQGNVVIIAADSDMPDEKVYAKWGYTVTRNGYVDGPNTQNPEGVGSAAQEAIFAGPFGEVSRFFQAGGAKGYFSEMPSGTQVLAVNQDGLPTIVLDAATGDIILADSGMLTTQNKEDNFTDGTEVSSMSDRLFMNLINYASEID</sequence>
<evidence type="ECO:0000313" key="2">
    <source>
        <dbReference type="EMBL" id="MEJ6494403.1"/>
    </source>
</evidence>
<reference evidence="2 3" key="1">
    <citation type="submission" date="2023-01" db="EMBL/GenBank/DDBJ databases">
        <title>Trichodesmium-associated heterotrophic epibiont bacteria.</title>
        <authorList>
            <person name="Cleveland C.S."/>
            <person name="Webb E.A."/>
        </authorList>
    </citation>
    <scope>NUCLEOTIDE SEQUENCE [LARGE SCALE GENOMIC DNA]</scope>
    <source>
        <strain evidence="2 3">USCH2</strain>
    </source>
</reference>
<dbReference type="Proteomes" id="UP001377972">
    <property type="component" value="Unassembled WGS sequence"/>
</dbReference>
<feature type="signal peptide" evidence="1">
    <location>
        <begin position="1"/>
        <end position="21"/>
    </location>
</feature>
<dbReference type="EMBL" id="JAQPZS010000001">
    <property type="protein sequence ID" value="MEJ6494403.1"/>
    <property type="molecule type" value="Genomic_DNA"/>
</dbReference>
<evidence type="ECO:0000313" key="3">
    <source>
        <dbReference type="Proteomes" id="UP001377972"/>
    </source>
</evidence>
<organism evidence="2 3">
    <name type="scientific">Pseudoalteromonas lipolytica</name>
    <dbReference type="NCBI Taxonomy" id="570156"/>
    <lineage>
        <taxon>Bacteria</taxon>
        <taxon>Pseudomonadati</taxon>
        <taxon>Pseudomonadota</taxon>
        <taxon>Gammaproteobacteria</taxon>
        <taxon>Alteromonadales</taxon>
        <taxon>Pseudoalteromonadaceae</taxon>
        <taxon>Pseudoalteromonas</taxon>
    </lineage>
</organism>
<name>A0ABU8SMX3_9GAMM</name>
<evidence type="ECO:0000256" key="1">
    <source>
        <dbReference type="SAM" id="SignalP"/>
    </source>
</evidence>
<dbReference type="SUPFAM" id="SSF63825">
    <property type="entry name" value="YWTD domain"/>
    <property type="match status" value="1"/>
</dbReference>
<accession>A0ABU8SMX3</accession>